<feature type="region of interest" description="Disordered" evidence="4">
    <location>
        <begin position="240"/>
        <end position="263"/>
    </location>
</feature>
<reference evidence="6 7" key="1">
    <citation type="submission" date="2016-01" db="EMBL/GenBank/DDBJ databases">
        <authorList>
            <person name="Regsiter A."/>
            <person name="william w."/>
        </authorList>
    </citation>
    <scope>NUCLEOTIDE SEQUENCE [LARGE SCALE GENOMIC DNA]</scope>
    <source>
        <strain evidence="6 7">CFBP 5494</strain>
    </source>
</reference>
<dbReference type="EMBL" id="FBVY01000030">
    <property type="protein sequence ID" value="CUW96640.1"/>
    <property type="molecule type" value="Genomic_DNA"/>
</dbReference>
<keyword evidence="1" id="KW-0805">Transcription regulation</keyword>
<dbReference type="PANTHER" id="PTHR43537:SF50">
    <property type="entry name" value="TRANSCRIPTIONAL REGULATORY PROTEIN"/>
    <property type="match status" value="1"/>
</dbReference>
<dbReference type="InterPro" id="IPR036388">
    <property type="entry name" value="WH-like_DNA-bd_sf"/>
</dbReference>
<dbReference type="PROSITE" id="PS50949">
    <property type="entry name" value="HTH_GNTR"/>
    <property type="match status" value="1"/>
</dbReference>
<dbReference type="Gene3D" id="1.20.120.530">
    <property type="entry name" value="GntR ligand-binding domain-like"/>
    <property type="match status" value="1"/>
</dbReference>
<keyword evidence="3" id="KW-0804">Transcription</keyword>
<keyword evidence="7" id="KW-1185">Reference proteome</keyword>
<name>A0A9W5B485_9HYPH</name>
<evidence type="ECO:0000256" key="2">
    <source>
        <dbReference type="ARBA" id="ARBA00023125"/>
    </source>
</evidence>
<dbReference type="SUPFAM" id="SSF46785">
    <property type="entry name" value="Winged helix' DNA-binding domain"/>
    <property type="match status" value="1"/>
</dbReference>
<comment type="caution">
    <text evidence="6">The sequence shown here is derived from an EMBL/GenBank/DDBJ whole genome shotgun (WGS) entry which is preliminary data.</text>
</comment>
<dbReference type="Gene3D" id="1.10.10.10">
    <property type="entry name" value="Winged helix-like DNA-binding domain superfamily/Winged helix DNA-binding domain"/>
    <property type="match status" value="1"/>
</dbReference>
<evidence type="ECO:0000259" key="5">
    <source>
        <dbReference type="PROSITE" id="PS50949"/>
    </source>
</evidence>
<dbReference type="CDD" id="cd07377">
    <property type="entry name" value="WHTH_GntR"/>
    <property type="match status" value="1"/>
</dbReference>
<dbReference type="Pfam" id="PF07729">
    <property type="entry name" value="FCD"/>
    <property type="match status" value="1"/>
</dbReference>
<dbReference type="GO" id="GO:0003677">
    <property type="term" value="F:DNA binding"/>
    <property type="evidence" value="ECO:0007669"/>
    <property type="project" value="UniProtKB-KW"/>
</dbReference>
<dbReference type="Pfam" id="PF00392">
    <property type="entry name" value="GntR"/>
    <property type="match status" value="1"/>
</dbReference>
<evidence type="ECO:0000256" key="1">
    <source>
        <dbReference type="ARBA" id="ARBA00023015"/>
    </source>
</evidence>
<dbReference type="InterPro" id="IPR011711">
    <property type="entry name" value="GntR_C"/>
</dbReference>
<dbReference type="InterPro" id="IPR036390">
    <property type="entry name" value="WH_DNA-bd_sf"/>
</dbReference>
<evidence type="ECO:0000256" key="3">
    <source>
        <dbReference type="ARBA" id="ARBA00023163"/>
    </source>
</evidence>
<dbReference type="PRINTS" id="PR00035">
    <property type="entry name" value="HTHGNTR"/>
</dbReference>
<evidence type="ECO:0000313" key="7">
    <source>
        <dbReference type="Proteomes" id="UP000191933"/>
    </source>
</evidence>
<dbReference type="InterPro" id="IPR008920">
    <property type="entry name" value="TF_FadR/GntR_C"/>
</dbReference>
<feature type="compositionally biased region" description="Polar residues" evidence="4">
    <location>
        <begin position="18"/>
        <end position="27"/>
    </location>
</feature>
<protein>
    <submittedName>
        <fullName evidence="6">Transcriptional regulatory protein</fullName>
    </submittedName>
</protein>
<gene>
    <name evidence="6" type="ORF">AGR2A_Lc180116</name>
</gene>
<feature type="domain" description="HTH gntR-type" evidence="5">
    <location>
        <begin position="25"/>
        <end position="92"/>
    </location>
</feature>
<proteinExistence type="predicted"/>
<dbReference type="SMART" id="SM00895">
    <property type="entry name" value="FCD"/>
    <property type="match status" value="1"/>
</dbReference>
<dbReference type="AlphaFoldDB" id="A0A9W5B485"/>
<dbReference type="RefSeq" id="WP_080823395.1">
    <property type="nucleotide sequence ID" value="NZ_LT009719.1"/>
</dbReference>
<dbReference type="Proteomes" id="UP000191933">
    <property type="component" value="Unassembled WGS sequence"/>
</dbReference>
<dbReference type="SMART" id="SM00345">
    <property type="entry name" value="HTH_GNTR"/>
    <property type="match status" value="1"/>
</dbReference>
<evidence type="ECO:0000256" key="4">
    <source>
        <dbReference type="SAM" id="MobiDB-lite"/>
    </source>
</evidence>
<dbReference type="PANTHER" id="PTHR43537">
    <property type="entry name" value="TRANSCRIPTIONAL REGULATOR, GNTR FAMILY"/>
    <property type="match status" value="1"/>
</dbReference>
<dbReference type="InterPro" id="IPR000524">
    <property type="entry name" value="Tscrpt_reg_HTH_GntR"/>
</dbReference>
<sequence>MNADKQTAPLQRDETLDDATSGSPSTLHDNLLTGLRAMFMASELPDGSRISEAELCQRFGVSRTPLREALKVMAAEGFVILRPNRGAIVAPIDPEEVGPLFEFKGALERLIGLTAAERATDEEIVALEAIHLQLNEALSAGRHDEYTHLNYKFHRGLAQATRNLLLIQNYETVQQKIWRYRFLVNEHDRRLQQSFAEHERILTALKARTPLDLAERLESHSRLTGEAMLAVVASRKLETASATAKKRRTGARLSPNPIETEQA</sequence>
<organism evidence="6 7">
    <name type="scientific">Agrobacterium genomosp. 2 str. CFBP 5494</name>
    <dbReference type="NCBI Taxonomy" id="1183436"/>
    <lineage>
        <taxon>Bacteria</taxon>
        <taxon>Pseudomonadati</taxon>
        <taxon>Pseudomonadota</taxon>
        <taxon>Alphaproteobacteria</taxon>
        <taxon>Hyphomicrobiales</taxon>
        <taxon>Rhizobiaceae</taxon>
        <taxon>Rhizobium/Agrobacterium group</taxon>
        <taxon>Agrobacterium</taxon>
        <taxon>Agrobacterium tumefaciens complex</taxon>
    </lineage>
</organism>
<accession>A0A9W5B485</accession>
<evidence type="ECO:0000313" key="6">
    <source>
        <dbReference type="EMBL" id="CUW96640.1"/>
    </source>
</evidence>
<dbReference type="SUPFAM" id="SSF48008">
    <property type="entry name" value="GntR ligand-binding domain-like"/>
    <property type="match status" value="1"/>
</dbReference>
<keyword evidence="2" id="KW-0238">DNA-binding</keyword>
<dbReference type="GO" id="GO:0003700">
    <property type="term" value="F:DNA-binding transcription factor activity"/>
    <property type="evidence" value="ECO:0007669"/>
    <property type="project" value="InterPro"/>
</dbReference>
<feature type="region of interest" description="Disordered" evidence="4">
    <location>
        <begin position="1"/>
        <end position="27"/>
    </location>
</feature>